<dbReference type="PANTHER" id="PTHR46148">
    <property type="entry name" value="CHROMO DOMAIN-CONTAINING PROTEIN"/>
    <property type="match status" value="1"/>
</dbReference>
<dbReference type="InterPro" id="IPR043502">
    <property type="entry name" value="DNA/RNA_pol_sf"/>
</dbReference>
<dbReference type="SUPFAM" id="SSF56672">
    <property type="entry name" value="DNA/RNA polymerases"/>
    <property type="match status" value="1"/>
</dbReference>
<accession>A0A699I4W8</accession>
<proteinExistence type="predicted"/>
<name>A0A699I4W8_TANCI</name>
<evidence type="ECO:0000313" key="3">
    <source>
        <dbReference type="EMBL" id="GEZ19319.1"/>
    </source>
</evidence>
<evidence type="ECO:0000259" key="1">
    <source>
        <dbReference type="Pfam" id="PF17919"/>
    </source>
</evidence>
<dbReference type="Pfam" id="PF24626">
    <property type="entry name" value="SH3_Tf2-1"/>
    <property type="match status" value="1"/>
</dbReference>
<feature type="domain" description="Tf2-1-like SH3-like" evidence="2">
    <location>
        <begin position="95"/>
        <end position="158"/>
    </location>
</feature>
<evidence type="ECO:0000259" key="2">
    <source>
        <dbReference type="Pfam" id="PF24626"/>
    </source>
</evidence>
<sequence length="237" mass="27507">MCGLSNINTPFVWDEEQEEAFVALRRRLCETSILVLPEGIEDMVVYSDASYSGLRCVLMQRGKVIAYASRQMKNHEENYPTHDLEFTAVEKITIDFVVLKVSPWKGVMRFKNKGKLSPRFIGPFKILKRVGEVAGVLELPEEMKGIHNTFHVSYLRKCLANESSVIALDEVEISQELTFQEEPVAILGRKSRQLRNKEISLVKVEWNHRKGTSLRWEPEEKMRIRYPKMLLFTPPFF</sequence>
<dbReference type="InterPro" id="IPR056924">
    <property type="entry name" value="SH3_Tf2-1"/>
</dbReference>
<feature type="domain" description="Reverse transcriptase/retrotransposon-derived protein RNase H-like" evidence="1">
    <location>
        <begin position="13"/>
        <end position="91"/>
    </location>
</feature>
<dbReference type="EMBL" id="BKCJ010250847">
    <property type="protein sequence ID" value="GEZ19319.1"/>
    <property type="molecule type" value="Genomic_DNA"/>
</dbReference>
<dbReference type="PANTHER" id="PTHR46148:SF57">
    <property type="entry name" value="OS12G0499874 PROTEIN"/>
    <property type="match status" value="1"/>
</dbReference>
<protein>
    <submittedName>
        <fullName evidence="3">Uncharacterized protein</fullName>
    </submittedName>
</protein>
<dbReference type="AlphaFoldDB" id="A0A699I4W8"/>
<organism evidence="3">
    <name type="scientific">Tanacetum cinerariifolium</name>
    <name type="common">Dalmatian daisy</name>
    <name type="synonym">Chrysanthemum cinerariifolium</name>
    <dbReference type="NCBI Taxonomy" id="118510"/>
    <lineage>
        <taxon>Eukaryota</taxon>
        <taxon>Viridiplantae</taxon>
        <taxon>Streptophyta</taxon>
        <taxon>Embryophyta</taxon>
        <taxon>Tracheophyta</taxon>
        <taxon>Spermatophyta</taxon>
        <taxon>Magnoliopsida</taxon>
        <taxon>eudicotyledons</taxon>
        <taxon>Gunneridae</taxon>
        <taxon>Pentapetalae</taxon>
        <taxon>asterids</taxon>
        <taxon>campanulids</taxon>
        <taxon>Asterales</taxon>
        <taxon>Asteraceae</taxon>
        <taxon>Asteroideae</taxon>
        <taxon>Anthemideae</taxon>
        <taxon>Anthemidinae</taxon>
        <taxon>Tanacetum</taxon>
    </lineage>
</organism>
<comment type="caution">
    <text evidence="3">The sequence shown here is derived from an EMBL/GenBank/DDBJ whole genome shotgun (WGS) entry which is preliminary data.</text>
</comment>
<gene>
    <name evidence="3" type="ORF">Tci_491292</name>
</gene>
<dbReference type="Pfam" id="PF17919">
    <property type="entry name" value="RT_RNaseH_2"/>
    <property type="match status" value="1"/>
</dbReference>
<dbReference type="InterPro" id="IPR041577">
    <property type="entry name" value="RT_RNaseH_2"/>
</dbReference>
<reference evidence="3" key="1">
    <citation type="journal article" date="2019" name="Sci. Rep.">
        <title>Draft genome of Tanacetum cinerariifolium, the natural source of mosquito coil.</title>
        <authorList>
            <person name="Yamashiro T."/>
            <person name="Shiraishi A."/>
            <person name="Satake H."/>
            <person name="Nakayama K."/>
        </authorList>
    </citation>
    <scope>NUCLEOTIDE SEQUENCE</scope>
</reference>